<dbReference type="Gene3D" id="1.10.357.10">
    <property type="entry name" value="Tetracycline Repressor, domain 2"/>
    <property type="match status" value="1"/>
</dbReference>
<reference evidence="4 5" key="1">
    <citation type="submission" date="2017-07" db="EMBL/GenBank/DDBJ databases">
        <title>Complete genome sequence of Actinoalloteichus hoggarensis DSM 45943, type strain of Actinoalloteichus hoggarensis.</title>
        <authorList>
            <person name="Ruckert C."/>
            <person name="Nouioui I."/>
            <person name="Willmese J."/>
            <person name="van Wezel G."/>
            <person name="Klenk H.-P."/>
            <person name="Kalinowski J."/>
            <person name="Zotchev S.B."/>
        </authorList>
    </citation>
    <scope>NUCLEOTIDE SEQUENCE [LARGE SCALE GENOMIC DNA]</scope>
    <source>
        <strain evidence="4 5">DSM 45943</strain>
    </source>
</reference>
<keyword evidence="5" id="KW-1185">Reference proteome</keyword>
<dbReference type="PANTHER" id="PTHR30055:SF238">
    <property type="entry name" value="MYCOFACTOCIN BIOSYNTHESIS TRANSCRIPTIONAL REGULATOR MFTR-RELATED"/>
    <property type="match status" value="1"/>
</dbReference>
<evidence type="ECO:0000313" key="5">
    <source>
        <dbReference type="Proteomes" id="UP000204221"/>
    </source>
</evidence>
<dbReference type="Pfam" id="PF00440">
    <property type="entry name" value="TetR_N"/>
    <property type="match status" value="1"/>
</dbReference>
<evidence type="ECO:0000256" key="1">
    <source>
        <dbReference type="ARBA" id="ARBA00023015"/>
    </source>
</evidence>
<accession>A0A221W5D3</accession>
<keyword evidence="3" id="KW-0804">Transcription</keyword>
<gene>
    <name evidence="4" type="ORF">AHOG_15605</name>
</gene>
<dbReference type="PROSITE" id="PS50977">
    <property type="entry name" value="HTH_TETR_2"/>
    <property type="match status" value="1"/>
</dbReference>
<dbReference type="PANTHER" id="PTHR30055">
    <property type="entry name" value="HTH-TYPE TRANSCRIPTIONAL REGULATOR RUTR"/>
    <property type="match status" value="1"/>
</dbReference>
<keyword evidence="2 4" id="KW-0238">DNA-binding</keyword>
<dbReference type="SUPFAM" id="SSF46689">
    <property type="entry name" value="Homeodomain-like"/>
    <property type="match status" value="1"/>
</dbReference>
<dbReference type="Proteomes" id="UP000204221">
    <property type="component" value="Chromosome"/>
</dbReference>
<dbReference type="EMBL" id="CP022521">
    <property type="protein sequence ID" value="ASO20747.1"/>
    <property type="molecule type" value="Genomic_DNA"/>
</dbReference>
<proteinExistence type="predicted"/>
<dbReference type="RefSeq" id="WP_093942031.1">
    <property type="nucleotide sequence ID" value="NZ_CP022521.1"/>
</dbReference>
<name>A0A221W5D3_9PSEU</name>
<dbReference type="OrthoDB" id="4143918at2"/>
<dbReference type="InterPro" id="IPR009057">
    <property type="entry name" value="Homeodomain-like_sf"/>
</dbReference>
<evidence type="ECO:0000256" key="3">
    <source>
        <dbReference type="ARBA" id="ARBA00023163"/>
    </source>
</evidence>
<evidence type="ECO:0000313" key="4">
    <source>
        <dbReference type="EMBL" id="ASO20747.1"/>
    </source>
</evidence>
<protein>
    <submittedName>
        <fullName evidence="4">DNA-binding transcriptional repressor AcrR</fullName>
    </submittedName>
</protein>
<dbReference type="GO" id="GO:0003700">
    <property type="term" value="F:DNA-binding transcription factor activity"/>
    <property type="evidence" value="ECO:0007669"/>
    <property type="project" value="TreeGrafter"/>
</dbReference>
<evidence type="ECO:0000256" key="2">
    <source>
        <dbReference type="ARBA" id="ARBA00023125"/>
    </source>
</evidence>
<dbReference type="KEGG" id="ahg:AHOG_15605"/>
<organism evidence="4 5">
    <name type="scientific">Actinoalloteichus hoggarensis</name>
    <dbReference type="NCBI Taxonomy" id="1470176"/>
    <lineage>
        <taxon>Bacteria</taxon>
        <taxon>Bacillati</taxon>
        <taxon>Actinomycetota</taxon>
        <taxon>Actinomycetes</taxon>
        <taxon>Pseudonocardiales</taxon>
        <taxon>Pseudonocardiaceae</taxon>
        <taxon>Actinoalloteichus</taxon>
    </lineage>
</organism>
<dbReference type="InterPro" id="IPR050109">
    <property type="entry name" value="HTH-type_TetR-like_transc_reg"/>
</dbReference>
<dbReference type="AlphaFoldDB" id="A0A221W5D3"/>
<keyword evidence="1" id="KW-0805">Transcription regulation</keyword>
<sequence length="235" mass="24997">MPVPTERAGAADVESSTTVPGAGRPPLRERRRQETRLEIARQAVRLFAEHGVAATGAEDVAAAAGVSLRTFWRHTATKEACVRPLLTHGLELLTRGLSRWRPGADPAALVDEAAFAAGQTAVDVWAVLNLVRLTRTEPALRAVWLTVHDEAELVIATALCHATGLRLDDLRARVRAAMISGALRTAVEHHAWESPGDESAGDGSSAAEDAGRARGADLVETVREALRVAVHGLGR</sequence>
<dbReference type="InterPro" id="IPR001647">
    <property type="entry name" value="HTH_TetR"/>
</dbReference>
<dbReference type="GO" id="GO:0000976">
    <property type="term" value="F:transcription cis-regulatory region binding"/>
    <property type="evidence" value="ECO:0007669"/>
    <property type="project" value="TreeGrafter"/>
</dbReference>